<sequence>MKKDLKERFFSYIENAWKKEKIKRREAQKRQAQVKKELKIENKNLSKKGRIKKLIFFSLAIILYIIVRCGLRAYKGREVFRWEDILFGLIVIGLYALYIFKWAKEYKDS</sequence>
<evidence type="ECO:0000313" key="3">
    <source>
        <dbReference type="Proteomes" id="UP001236559"/>
    </source>
</evidence>
<keyword evidence="3" id="KW-1185">Reference proteome</keyword>
<keyword evidence="1" id="KW-0812">Transmembrane</keyword>
<keyword evidence="1" id="KW-0472">Membrane</keyword>
<gene>
    <name evidence="2" type="ORF">J2S72_000760</name>
</gene>
<dbReference type="Proteomes" id="UP001236559">
    <property type="component" value="Unassembled WGS sequence"/>
</dbReference>
<reference evidence="2 3" key="1">
    <citation type="submission" date="2023-07" db="EMBL/GenBank/DDBJ databases">
        <title>Genomic Encyclopedia of Type Strains, Phase IV (KMG-IV): sequencing the most valuable type-strain genomes for metagenomic binning, comparative biology and taxonomic classification.</title>
        <authorList>
            <person name="Goeker M."/>
        </authorList>
    </citation>
    <scope>NUCLEOTIDE SEQUENCE [LARGE SCALE GENOMIC DNA]</scope>
    <source>
        <strain evidence="2 3">DSM 22616</strain>
    </source>
</reference>
<dbReference type="RefSeq" id="WP_023055445.1">
    <property type="nucleotide sequence ID" value="NZ_JAUSTN010000003.1"/>
</dbReference>
<comment type="caution">
    <text evidence="2">The sequence shown here is derived from an EMBL/GenBank/DDBJ whole genome shotgun (WGS) entry which is preliminary data.</text>
</comment>
<evidence type="ECO:0000256" key="1">
    <source>
        <dbReference type="SAM" id="Phobius"/>
    </source>
</evidence>
<organism evidence="2 3">
    <name type="scientific">Peptoniphilus koenoeneniae</name>
    <dbReference type="NCBI Taxonomy" id="507751"/>
    <lineage>
        <taxon>Bacteria</taxon>
        <taxon>Bacillati</taxon>
        <taxon>Bacillota</taxon>
        <taxon>Tissierellia</taxon>
        <taxon>Tissierellales</taxon>
        <taxon>Peptoniphilaceae</taxon>
        <taxon>Peptoniphilus</taxon>
    </lineage>
</organism>
<proteinExistence type="predicted"/>
<feature type="transmembrane region" description="Helical" evidence="1">
    <location>
        <begin position="85"/>
        <end position="103"/>
    </location>
</feature>
<evidence type="ECO:0000313" key="2">
    <source>
        <dbReference type="EMBL" id="MDQ0274743.1"/>
    </source>
</evidence>
<accession>A0ABU0AWC7</accession>
<name>A0ABU0AWC7_9FIRM</name>
<dbReference type="EMBL" id="JAUSTN010000003">
    <property type="protein sequence ID" value="MDQ0274743.1"/>
    <property type="molecule type" value="Genomic_DNA"/>
</dbReference>
<protein>
    <submittedName>
        <fullName evidence="2">Uncharacterized protein</fullName>
    </submittedName>
</protein>
<keyword evidence="1" id="KW-1133">Transmembrane helix</keyword>
<feature type="transmembrane region" description="Helical" evidence="1">
    <location>
        <begin position="54"/>
        <end position="73"/>
    </location>
</feature>